<evidence type="ECO:0000313" key="3">
    <source>
        <dbReference type="EMBL" id="GMF41697.1"/>
    </source>
</evidence>
<dbReference type="OrthoDB" id="429145at2759"/>
<dbReference type="Proteomes" id="UP001165083">
    <property type="component" value="Unassembled WGS sequence"/>
</dbReference>
<dbReference type="SUPFAM" id="SSF51069">
    <property type="entry name" value="Carbonic anhydrase"/>
    <property type="match status" value="1"/>
</dbReference>
<keyword evidence="4" id="KW-1185">Reference proteome</keyword>
<dbReference type="EMBL" id="BSXW01002285">
    <property type="protein sequence ID" value="GMF41697.1"/>
    <property type="molecule type" value="Genomic_DNA"/>
</dbReference>
<accession>A0A9W6XMH7</accession>
<reference evidence="3" key="1">
    <citation type="submission" date="2023-04" db="EMBL/GenBank/DDBJ databases">
        <title>Phytophthora lilii NBRC 32176.</title>
        <authorList>
            <person name="Ichikawa N."/>
            <person name="Sato H."/>
            <person name="Tonouchi N."/>
        </authorList>
    </citation>
    <scope>NUCLEOTIDE SEQUENCE</scope>
    <source>
        <strain evidence="3">NBRC 32176</strain>
    </source>
</reference>
<gene>
    <name evidence="3" type="ORF">Plil01_001670400</name>
</gene>
<proteinExistence type="predicted"/>
<dbReference type="InterPro" id="IPR036398">
    <property type="entry name" value="CA_dom_sf"/>
</dbReference>
<dbReference type="AlphaFoldDB" id="A0A9W6XMH7"/>
<dbReference type="Pfam" id="PF00194">
    <property type="entry name" value="Carb_anhydrase"/>
    <property type="match status" value="1"/>
</dbReference>
<feature type="region of interest" description="Disordered" evidence="1">
    <location>
        <begin position="156"/>
        <end position="209"/>
    </location>
</feature>
<evidence type="ECO:0000256" key="1">
    <source>
        <dbReference type="SAM" id="MobiDB-lite"/>
    </source>
</evidence>
<feature type="domain" description="Alpha-carbonic anhydrase" evidence="2">
    <location>
        <begin position="80"/>
        <end position="109"/>
    </location>
</feature>
<sequence>MHSSICSRQQNTDSHLQLGLHNNSISANFSITKITSTTMKFFAAAAALLATCTLTGTTVSAETTGGAPWGYKTNDATMAGPAQWADHYPTCGGSRQSPIDIITTTGASQIELEAQSSTFGLVDTVDANYVYHPAVIVIRLLCGVCERRELQDSAVPPARSLGAHSGRQAAGRRSALCAQQRGRVGTDGGGRLPPGGERGQDGPVDDRGVLDGMEAVTPIVPTMMSL</sequence>
<dbReference type="InterPro" id="IPR001148">
    <property type="entry name" value="CA_dom"/>
</dbReference>
<protein>
    <submittedName>
        <fullName evidence="3">Unnamed protein product</fullName>
    </submittedName>
</protein>
<dbReference type="Gene3D" id="3.10.200.10">
    <property type="entry name" value="Alpha carbonic anhydrase"/>
    <property type="match status" value="1"/>
</dbReference>
<feature type="compositionally biased region" description="Basic and acidic residues" evidence="1">
    <location>
        <begin position="198"/>
        <end position="209"/>
    </location>
</feature>
<comment type="caution">
    <text evidence="3">The sequence shown here is derived from an EMBL/GenBank/DDBJ whole genome shotgun (WGS) entry which is preliminary data.</text>
</comment>
<evidence type="ECO:0000313" key="4">
    <source>
        <dbReference type="Proteomes" id="UP001165083"/>
    </source>
</evidence>
<name>A0A9W6XMH7_9STRA</name>
<feature type="compositionally biased region" description="Gly residues" evidence="1">
    <location>
        <begin position="185"/>
        <end position="197"/>
    </location>
</feature>
<organism evidence="3 4">
    <name type="scientific">Phytophthora lilii</name>
    <dbReference type="NCBI Taxonomy" id="2077276"/>
    <lineage>
        <taxon>Eukaryota</taxon>
        <taxon>Sar</taxon>
        <taxon>Stramenopiles</taxon>
        <taxon>Oomycota</taxon>
        <taxon>Peronosporomycetes</taxon>
        <taxon>Peronosporales</taxon>
        <taxon>Peronosporaceae</taxon>
        <taxon>Phytophthora</taxon>
    </lineage>
</organism>
<evidence type="ECO:0000259" key="2">
    <source>
        <dbReference type="Pfam" id="PF00194"/>
    </source>
</evidence>